<reference evidence="3 4" key="1">
    <citation type="submission" date="2017-06" db="EMBL/GenBank/DDBJ databases">
        <authorList>
            <consortium name="Pathogen Informatics"/>
        </authorList>
    </citation>
    <scope>NUCLEOTIDE SEQUENCE [LARGE SCALE GENOMIC DNA]</scope>
    <source>
        <strain evidence="3 4">NCTC10570</strain>
    </source>
</reference>
<name>A0A239U397_9FIRM</name>
<sequence length="304" mass="34385">MNRPRIIVFAYSEPGYVCLNELIKAKANIVAVYTHQDDPDEEIWFHSVYDLAKQNNIPVFRPKKIDEETAQYIKQLKPELIFSFYYRRLIPNEIILMPRLGSYNLHGALLPKYRGQTCINWAVVNGEKCTGATLHLMTEKADEGDIVDQRGFEIAFTDTSIDVFKKVSVIAGQIVHDNLNSIEAGTVKLTPQDNSKATKFPRRRPKDGFLDFNKDAISLYNLIRGVTHPFPGAFAFVGDRKLFIWWAKPLDGKGDIGEIVSVKPLCVGTGNGLLQLEKLQWENGQELTASHFVEDLPVGTKFNI</sequence>
<dbReference type="GO" id="GO:0004479">
    <property type="term" value="F:methionyl-tRNA formyltransferase activity"/>
    <property type="evidence" value="ECO:0007669"/>
    <property type="project" value="TreeGrafter"/>
</dbReference>
<dbReference type="SUPFAM" id="SSF53328">
    <property type="entry name" value="Formyltransferase"/>
    <property type="match status" value="1"/>
</dbReference>
<dbReference type="AlphaFoldDB" id="A0A239U397"/>
<dbReference type="PANTHER" id="PTHR11138">
    <property type="entry name" value="METHIONYL-TRNA FORMYLTRANSFERASE"/>
    <property type="match status" value="1"/>
</dbReference>
<dbReference type="NCBIfam" id="NF005414">
    <property type="entry name" value="PRK06988.1"/>
    <property type="match status" value="1"/>
</dbReference>
<dbReference type="InterPro" id="IPR036477">
    <property type="entry name" value="Formyl_transf_N_sf"/>
</dbReference>
<evidence type="ECO:0000259" key="2">
    <source>
        <dbReference type="Pfam" id="PF02911"/>
    </source>
</evidence>
<dbReference type="CDD" id="cd08702">
    <property type="entry name" value="Arna_FMT_C"/>
    <property type="match status" value="1"/>
</dbReference>
<dbReference type="Pfam" id="PF00551">
    <property type="entry name" value="Formyl_trans_N"/>
    <property type="match status" value="1"/>
</dbReference>
<protein>
    <submittedName>
        <fullName evidence="3">Polymyxin resistance protein PmrI</fullName>
    </submittedName>
</protein>
<dbReference type="EMBL" id="LT906446">
    <property type="protein sequence ID" value="SNV04460.1"/>
    <property type="molecule type" value="Genomic_DNA"/>
</dbReference>
<dbReference type="eggNOG" id="COG0223">
    <property type="taxonomic scope" value="Bacteria"/>
</dbReference>
<keyword evidence="4" id="KW-1185">Reference proteome</keyword>
<feature type="domain" description="Formyl transferase C-terminal" evidence="2">
    <location>
        <begin position="205"/>
        <end position="294"/>
    </location>
</feature>
<dbReference type="GO" id="GO:0005829">
    <property type="term" value="C:cytosol"/>
    <property type="evidence" value="ECO:0007669"/>
    <property type="project" value="TreeGrafter"/>
</dbReference>
<dbReference type="Pfam" id="PF02911">
    <property type="entry name" value="Formyl_trans_C"/>
    <property type="match status" value="1"/>
</dbReference>
<dbReference type="InterPro" id="IPR005793">
    <property type="entry name" value="Formyl_trans_C"/>
</dbReference>
<dbReference type="InterPro" id="IPR002376">
    <property type="entry name" value="Formyl_transf_N"/>
</dbReference>
<dbReference type="Gene3D" id="3.40.50.12230">
    <property type="match status" value="1"/>
</dbReference>
<evidence type="ECO:0000313" key="3">
    <source>
        <dbReference type="EMBL" id="SNV04460.1"/>
    </source>
</evidence>
<evidence type="ECO:0000313" key="4">
    <source>
        <dbReference type="Proteomes" id="UP000215383"/>
    </source>
</evidence>
<dbReference type="GeneID" id="78507968"/>
<dbReference type="RefSeq" id="WP_027889134.1">
    <property type="nucleotide sequence ID" value="NZ_CALXYH010000024.1"/>
</dbReference>
<dbReference type="InterPro" id="IPR011034">
    <property type="entry name" value="Formyl_transferase-like_C_sf"/>
</dbReference>
<accession>A0A239U397</accession>
<gene>
    <name evidence="3" type="primary">arnA_1</name>
    <name evidence="3" type="ORF">SAMEA4364220_01983</name>
</gene>
<dbReference type="SUPFAM" id="SSF50486">
    <property type="entry name" value="FMT C-terminal domain-like"/>
    <property type="match status" value="1"/>
</dbReference>
<dbReference type="PANTHER" id="PTHR11138:SF5">
    <property type="entry name" value="METHIONYL-TRNA FORMYLTRANSFERASE, MITOCHONDRIAL"/>
    <property type="match status" value="1"/>
</dbReference>
<organism evidence="3 4">
    <name type="scientific">Megamonas hypermegale</name>
    <dbReference type="NCBI Taxonomy" id="158847"/>
    <lineage>
        <taxon>Bacteria</taxon>
        <taxon>Bacillati</taxon>
        <taxon>Bacillota</taxon>
        <taxon>Negativicutes</taxon>
        <taxon>Selenomonadales</taxon>
        <taxon>Selenomonadaceae</taxon>
        <taxon>Megamonas</taxon>
    </lineage>
</organism>
<feature type="domain" description="Formyl transferase N-terminal" evidence="1">
    <location>
        <begin position="24"/>
        <end position="171"/>
    </location>
</feature>
<proteinExistence type="predicted"/>
<dbReference type="Proteomes" id="UP000215383">
    <property type="component" value="Chromosome 1"/>
</dbReference>
<evidence type="ECO:0000259" key="1">
    <source>
        <dbReference type="Pfam" id="PF00551"/>
    </source>
</evidence>